<evidence type="ECO:0000313" key="2">
    <source>
        <dbReference type="EMBL" id="RFC62244.1"/>
    </source>
</evidence>
<organism evidence="2 3">
    <name type="scientific">Fulvimarina endophytica</name>
    <dbReference type="NCBI Taxonomy" id="2293836"/>
    <lineage>
        <taxon>Bacteria</taxon>
        <taxon>Pseudomonadati</taxon>
        <taxon>Pseudomonadota</taxon>
        <taxon>Alphaproteobacteria</taxon>
        <taxon>Hyphomicrobiales</taxon>
        <taxon>Aurantimonadaceae</taxon>
        <taxon>Fulvimarina</taxon>
    </lineage>
</organism>
<protein>
    <submittedName>
        <fullName evidence="2">DUF861 domain-containing protein</fullName>
    </submittedName>
</protein>
<dbReference type="InterPro" id="IPR011051">
    <property type="entry name" value="RmlC_Cupin_sf"/>
</dbReference>
<evidence type="ECO:0000313" key="3">
    <source>
        <dbReference type="Proteomes" id="UP000264310"/>
    </source>
</evidence>
<dbReference type="PANTHER" id="PTHR40943:SF1">
    <property type="entry name" value="CYTOPLASMIC PROTEIN"/>
    <property type="match status" value="1"/>
</dbReference>
<dbReference type="InterPro" id="IPR014710">
    <property type="entry name" value="RmlC-like_jellyroll"/>
</dbReference>
<gene>
    <name evidence="2" type="ORF">DYI37_17205</name>
</gene>
<keyword evidence="3" id="KW-1185">Reference proteome</keyword>
<dbReference type="Pfam" id="PF05899">
    <property type="entry name" value="Cupin_3"/>
    <property type="match status" value="1"/>
</dbReference>
<comment type="caution">
    <text evidence="2">The sequence shown here is derived from an EMBL/GenBank/DDBJ whole genome shotgun (WGS) entry which is preliminary data.</text>
</comment>
<dbReference type="PANTHER" id="PTHR40943">
    <property type="entry name" value="CYTOPLASMIC PROTEIN-RELATED"/>
    <property type="match status" value="1"/>
</dbReference>
<dbReference type="InterPro" id="IPR008579">
    <property type="entry name" value="UGlyAH_Cupin_dom"/>
</dbReference>
<dbReference type="Proteomes" id="UP000264310">
    <property type="component" value="Unassembled WGS sequence"/>
</dbReference>
<accession>A0A371WZN5</accession>
<evidence type="ECO:0000259" key="1">
    <source>
        <dbReference type="Pfam" id="PF05899"/>
    </source>
</evidence>
<dbReference type="AlphaFoldDB" id="A0A371WZN5"/>
<name>A0A371WZN5_9HYPH</name>
<reference evidence="2 3" key="1">
    <citation type="submission" date="2018-08" db="EMBL/GenBank/DDBJ databases">
        <title>Fulvimarina sp. 85, whole genome shotgun sequence.</title>
        <authorList>
            <person name="Tuo L."/>
        </authorList>
    </citation>
    <scope>NUCLEOTIDE SEQUENCE [LARGE SCALE GENOMIC DNA]</scope>
    <source>
        <strain evidence="2 3">85</strain>
    </source>
</reference>
<dbReference type="Gene3D" id="2.60.120.10">
    <property type="entry name" value="Jelly Rolls"/>
    <property type="match status" value="1"/>
</dbReference>
<dbReference type="SUPFAM" id="SSF51182">
    <property type="entry name" value="RmlC-like cupins"/>
    <property type="match status" value="1"/>
</dbReference>
<proteinExistence type="predicted"/>
<dbReference type="EMBL" id="QURL01000008">
    <property type="protein sequence ID" value="RFC62244.1"/>
    <property type="molecule type" value="Genomic_DNA"/>
</dbReference>
<sequence>MTMLTRIKETAPDMESWGSITNLGAELLEGDVQCMGAMIHGAPTDPVACAYFGVTKGRFRMTYPFSEHAIVVEGSVTLTDEETGESATFTVGDGWFAPKGTRVLWEVTSERFVKNYLSVA</sequence>
<feature type="domain" description="(S)-ureidoglycine aminohydrolase cupin" evidence="1">
    <location>
        <begin position="43"/>
        <end position="116"/>
    </location>
</feature>
<dbReference type="OrthoDB" id="663248at2"/>